<dbReference type="EMBL" id="JALLKP010000002">
    <property type="protein sequence ID" value="KAK2196675.1"/>
    <property type="molecule type" value="Genomic_DNA"/>
</dbReference>
<accession>A0AAD9UPD3</accession>
<comment type="caution">
    <text evidence="1">The sequence shown here is derived from an EMBL/GenBank/DDBJ whole genome shotgun (WGS) entry which is preliminary data.</text>
</comment>
<evidence type="ECO:0000313" key="2">
    <source>
        <dbReference type="Proteomes" id="UP001214638"/>
    </source>
</evidence>
<organism evidence="1 2">
    <name type="scientific">Babesia duncani</name>
    <dbReference type="NCBI Taxonomy" id="323732"/>
    <lineage>
        <taxon>Eukaryota</taxon>
        <taxon>Sar</taxon>
        <taxon>Alveolata</taxon>
        <taxon>Apicomplexa</taxon>
        <taxon>Aconoidasida</taxon>
        <taxon>Piroplasmida</taxon>
        <taxon>Babesiidae</taxon>
        <taxon>Babesia</taxon>
    </lineage>
</organism>
<dbReference type="Proteomes" id="UP001214638">
    <property type="component" value="Unassembled WGS sequence"/>
</dbReference>
<evidence type="ECO:0000313" key="1">
    <source>
        <dbReference type="EMBL" id="KAK2196675.1"/>
    </source>
</evidence>
<dbReference type="GeneID" id="94336222"/>
<proteinExistence type="predicted"/>
<keyword evidence="2" id="KW-1185">Reference proteome</keyword>
<name>A0AAD9UPD3_9APIC</name>
<protein>
    <submittedName>
        <fullName evidence="1">Uncharacterized protein</fullName>
    </submittedName>
</protein>
<gene>
    <name evidence="1" type="ORF">BdWA1_001924</name>
</gene>
<reference evidence="1" key="1">
    <citation type="journal article" date="2023" name="Nat. Microbiol.">
        <title>Babesia duncani multi-omics identifies virulence factors and drug targets.</title>
        <authorList>
            <person name="Singh P."/>
            <person name="Lonardi S."/>
            <person name="Liang Q."/>
            <person name="Vydyam P."/>
            <person name="Khabirova E."/>
            <person name="Fang T."/>
            <person name="Gihaz S."/>
            <person name="Thekkiniath J."/>
            <person name="Munshi M."/>
            <person name="Abel S."/>
            <person name="Ciampossin L."/>
            <person name="Batugedara G."/>
            <person name="Gupta M."/>
            <person name="Lu X.M."/>
            <person name="Lenz T."/>
            <person name="Chakravarty S."/>
            <person name="Cornillot E."/>
            <person name="Hu Y."/>
            <person name="Ma W."/>
            <person name="Gonzalez L.M."/>
            <person name="Sanchez S."/>
            <person name="Estrada K."/>
            <person name="Sanchez-Flores A."/>
            <person name="Montero E."/>
            <person name="Harb O.S."/>
            <person name="Le Roch K.G."/>
            <person name="Mamoun C.B."/>
        </authorList>
    </citation>
    <scope>NUCLEOTIDE SEQUENCE</scope>
    <source>
        <strain evidence="1">WA1</strain>
    </source>
</reference>
<sequence>MPANDEWVCPCYRTRLKLVKFSNGKSGVMLHVMHFIFTSLWTVKYSTGIFHSNALAALVQMAPLRLGC</sequence>
<dbReference type="AlphaFoldDB" id="A0AAD9UPD3"/>
<dbReference type="RefSeq" id="XP_067803517.1">
    <property type="nucleotide sequence ID" value="XM_067946953.1"/>
</dbReference>
<dbReference type="KEGG" id="bdw:94336222"/>